<feature type="region of interest" description="Disordered" evidence="1">
    <location>
        <begin position="1041"/>
        <end position="1076"/>
    </location>
</feature>
<dbReference type="InParanoid" id="A0A6P7GUE4"/>
<dbReference type="EnsemblMetazoa" id="XM_028293831.2">
    <property type="protein sequence ID" value="XP_028149632.1"/>
    <property type="gene ID" value="LOC114343019"/>
</dbReference>
<evidence type="ECO:0000313" key="6">
    <source>
        <dbReference type="RefSeq" id="XP_028149632.1"/>
    </source>
</evidence>
<keyword evidence="5" id="KW-1185">Reference proteome</keyword>
<dbReference type="InterPro" id="IPR022158">
    <property type="entry name" value="Inositol_phosphatase"/>
</dbReference>
<dbReference type="KEGG" id="dvv:114343019"/>
<dbReference type="GO" id="GO:0005769">
    <property type="term" value="C:early endosome"/>
    <property type="evidence" value="ECO:0007669"/>
    <property type="project" value="TreeGrafter"/>
</dbReference>
<dbReference type="GO" id="GO:0045334">
    <property type="term" value="C:clathrin-coated endocytic vesicle"/>
    <property type="evidence" value="ECO:0007669"/>
    <property type="project" value="TreeGrafter"/>
</dbReference>
<dbReference type="AlphaFoldDB" id="A0A6P7GUE4"/>
<dbReference type="Pfam" id="PF02383">
    <property type="entry name" value="Syja_N"/>
    <property type="match status" value="1"/>
</dbReference>
<dbReference type="GO" id="GO:0046856">
    <property type="term" value="P:phosphatidylinositol dephosphorylation"/>
    <property type="evidence" value="ECO:0007669"/>
    <property type="project" value="TreeGrafter"/>
</dbReference>
<reference evidence="6" key="1">
    <citation type="submission" date="2025-04" db="UniProtKB">
        <authorList>
            <consortium name="RefSeq"/>
        </authorList>
    </citation>
    <scope>IDENTIFICATION</scope>
    <source>
        <tissue evidence="6">Whole insect</tissue>
    </source>
</reference>
<sequence>MRNEHKNKDFVNRNPQHYFNMELFRTNDFYIFVKGEYSLWWDRQTGAFIPKTGWDLTDADDPACLGICDGIIGKVEHSPLFDTRLLLIKESLPVGKLHGENMVYKIKSVVFLPLGPENVDLNLTPCPKHKIMELKQNPNSSLLFDIQKNSAFTKTWGTLKSAGNTLKYTTQQAAMAAAGVQKKNNFKDKERFEKQIVEEFYKIFNDTNSFYYSHTTDITNSLQRLCNLSKQGADSQSIWKNVDERFFWNGHMLKGILELENPLCDPWILPIIQGYIQIEDCKVEMDRDLVEAKEKRYDTFTLCLISRRSRYRAGTRYKRRGVDDNGEVANYVETEQIISYQTHEVSFVQVRGSVPVFWSQPGYKYRPPPRIDKGEAETQVAFEKHFTKEIHSYGPICIVNLIDQMGKERVIFDAYSNHVFQYNSPFITYATFDFHEYCRGMHFENVSILINAVSDILKDMNYCWRDSQGHICSQNGVFRVNCIDCLDRTNVVQTAIGKAVMEIQFCKLGLISPEGIIPNSIKNTFQLLWANNGDTISKQYAGTNALKGDYTRTGERKFTGIMKDGMNSANRYYKNHFKDTLRQYCLDLMQGVKLYEVEIQDFWSNLLRIGGIANEILPEEIPSVAPHLALQPEFEFARAVYQISRYYLSRFKDTTRQGTIDLMLGNYVPEDIFNESKASQFEEDNVITAEHVKLLIEDCKKMLINQPEQVVGAWGLINADPFTGDPNETEMDSILILTRDSYFVADYDDQVDKVTNYQKVLLEDVVLLEFGMAESSTSLFKTSKHRYSIRINYKVNNVSGYYHMFRSTNFRFFNNMAVVVKNIEEEIESLKSICEGYLVALDICGLKPVPFVQGQALDRRKSKVISVGRSSNSIYLDITSLPQMTRNVSESQLLSLKNVGSKAISNVTQQFSKLNKIGNSFKTSRLKPKFTVGQKNKNETSSDSDEEYENSIFQPDIQTGISPQSMDSPGNRSIEQGLEATEDIDITPKIDAFLPSVGIVMGNTTDNVDGVLEQRHNLLTRTDSSHMDDVKLSSIMQSVSISSGLSPTPEIQINSENMDDSSKKNPPNSLALDKKFSKSSIEVNDTKDKIEYKPIDRSTSDYDVQLNISQSQSESALRKMSTMTPMETTKDLVLSPLSKLAKGVQNIGANLDPRKLSGQVRHISEREMEEHKKLQQRWQNSKTRLIAL</sequence>
<evidence type="ECO:0000256" key="1">
    <source>
        <dbReference type="SAM" id="MobiDB-lite"/>
    </source>
</evidence>
<dbReference type="PANTHER" id="PTHR45662">
    <property type="entry name" value="PHOSPHATIDYLINOSITIDE PHOSPHATASE SAC1"/>
    <property type="match status" value="1"/>
</dbReference>
<dbReference type="GO" id="GO:0043812">
    <property type="term" value="F:phosphatidylinositol-4-phosphate phosphatase activity"/>
    <property type="evidence" value="ECO:0007669"/>
    <property type="project" value="TreeGrafter"/>
</dbReference>
<dbReference type="RefSeq" id="XP_028149632.1">
    <property type="nucleotide sequence ID" value="XM_028293831.1"/>
</dbReference>
<accession>A0A6P7GUE4</accession>
<feature type="domain" description="HSac2" evidence="3">
    <location>
        <begin position="686"/>
        <end position="839"/>
    </location>
</feature>
<dbReference type="PROSITE" id="PS51791">
    <property type="entry name" value="HSAC2"/>
    <property type="match status" value="1"/>
</dbReference>
<dbReference type="InterPro" id="IPR034753">
    <property type="entry name" value="hSac2"/>
</dbReference>
<feature type="region of interest" description="Disordered" evidence="1">
    <location>
        <begin position="928"/>
        <end position="949"/>
    </location>
</feature>
<organism evidence="6">
    <name type="scientific">Diabrotica virgifera virgifera</name>
    <name type="common">western corn rootworm</name>
    <dbReference type="NCBI Taxonomy" id="50390"/>
    <lineage>
        <taxon>Eukaryota</taxon>
        <taxon>Metazoa</taxon>
        <taxon>Ecdysozoa</taxon>
        <taxon>Arthropoda</taxon>
        <taxon>Hexapoda</taxon>
        <taxon>Insecta</taxon>
        <taxon>Pterygota</taxon>
        <taxon>Neoptera</taxon>
        <taxon>Endopterygota</taxon>
        <taxon>Coleoptera</taxon>
        <taxon>Polyphaga</taxon>
        <taxon>Cucujiformia</taxon>
        <taxon>Chrysomeloidea</taxon>
        <taxon>Chrysomelidae</taxon>
        <taxon>Galerucinae</taxon>
        <taxon>Diabroticina</taxon>
        <taxon>Diabroticites</taxon>
        <taxon>Diabrotica</taxon>
    </lineage>
</organism>
<proteinExistence type="predicted"/>
<dbReference type="InterPro" id="IPR002013">
    <property type="entry name" value="SAC_dom"/>
</dbReference>
<reference evidence="4" key="2">
    <citation type="submission" date="2025-05" db="UniProtKB">
        <authorList>
            <consortium name="EnsemblMetazoa"/>
        </authorList>
    </citation>
    <scope>IDENTIFICATION</scope>
</reference>
<dbReference type="Pfam" id="PF12456">
    <property type="entry name" value="hSac2"/>
    <property type="match status" value="1"/>
</dbReference>
<dbReference type="GeneID" id="114343019"/>
<dbReference type="PANTHER" id="PTHR45662:SF8">
    <property type="entry name" value="PHOSPHATIDYLINOSITIDE PHOSPHATASE SAC2"/>
    <property type="match status" value="1"/>
</dbReference>
<dbReference type="Proteomes" id="UP001652700">
    <property type="component" value="Unplaced"/>
</dbReference>
<dbReference type="OrthoDB" id="405996at2759"/>
<protein>
    <submittedName>
        <fullName evidence="6">Phosphatidylinositide phosphatase SAC2 isoform X1</fullName>
    </submittedName>
</protein>
<dbReference type="PROSITE" id="PS50275">
    <property type="entry name" value="SAC"/>
    <property type="match status" value="1"/>
</dbReference>
<evidence type="ECO:0000313" key="5">
    <source>
        <dbReference type="Proteomes" id="UP001652700"/>
    </source>
</evidence>
<dbReference type="CTD" id="6670"/>
<evidence type="ECO:0000259" key="2">
    <source>
        <dbReference type="PROSITE" id="PS50275"/>
    </source>
</evidence>
<feature type="domain" description="SAC" evidence="2">
    <location>
        <begin position="201"/>
        <end position="542"/>
    </location>
</feature>
<evidence type="ECO:0000259" key="3">
    <source>
        <dbReference type="PROSITE" id="PS51791"/>
    </source>
</evidence>
<evidence type="ECO:0000313" key="4">
    <source>
        <dbReference type="EnsemblMetazoa" id="XP_028149632.1"/>
    </source>
</evidence>
<dbReference type="GO" id="GO:2001135">
    <property type="term" value="P:regulation of endocytic recycling"/>
    <property type="evidence" value="ECO:0007669"/>
    <property type="project" value="TreeGrafter"/>
</dbReference>
<name>A0A6P7GUE4_DIAVI</name>
<gene>
    <name evidence="6" type="primary">LOC114343019</name>
</gene>
<dbReference type="FunCoup" id="A0A6P7GUE4">
    <property type="interactions" value="691"/>
</dbReference>